<sequence>MTWILRWLAAFALTQCVEMGVYVQAHDAPRPLRERVAIAFACSGITHPLVWFVVLDVLGELGVRAYWGQVAITEGLVVLVEAAFLACFGVRRALLWALAANALSVLFGFFCYTRLSW</sequence>
<evidence type="ECO:0000256" key="1">
    <source>
        <dbReference type="SAM" id="Phobius"/>
    </source>
</evidence>
<dbReference type="KEGG" id="samy:DB32_002421"/>
<dbReference type="STRING" id="927083.DB32_002421"/>
<dbReference type="EMBL" id="CP011125">
    <property type="protein sequence ID" value="AKF05272.1"/>
    <property type="molecule type" value="Genomic_DNA"/>
</dbReference>
<keyword evidence="1" id="KW-1133">Transmembrane helix</keyword>
<gene>
    <name evidence="2" type="ORF">DB32_002421</name>
</gene>
<accession>A0A0F6YGZ6</accession>
<feature type="transmembrane region" description="Helical" evidence="1">
    <location>
        <begin position="93"/>
        <end position="112"/>
    </location>
</feature>
<reference evidence="2 3" key="1">
    <citation type="submission" date="2015-03" db="EMBL/GenBank/DDBJ databases">
        <title>Genome assembly of Sandaracinus amylolyticus DSM 53668.</title>
        <authorList>
            <person name="Sharma G."/>
            <person name="Subramanian S."/>
        </authorList>
    </citation>
    <scope>NUCLEOTIDE SEQUENCE [LARGE SCALE GENOMIC DNA]</scope>
    <source>
        <strain evidence="2 3">DSM 53668</strain>
    </source>
</reference>
<evidence type="ECO:0000313" key="3">
    <source>
        <dbReference type="Proteomes" id="UP000034883"/>
    </source>
</evidence>
<dbReference type="Proteomes" id="UP000034883">
    <property type="component" value="Chromosome"/>
</dbReference>
<feature type="transmembrane region" description="Helical" evidence="1">
    <location>
        <begin position="66"/>
        <end position="87"/>
    </location>
</feature>
<keyword evidence="1" id="KW-0472">Membrane</keyword>
<proteinExistence type="predicted"/>
<dbReference type="OrthoDB" id="5523058at2"/>
<keyword evidence="3" id="KW-1185">Reference proteome</keyword>
<feature type="transmembrane region" description="Helical" evidence="1">
    <location>
        <begin position="35"/>
        <end position="54"/>
    </location>
</feature>
<protein>
    <submittedName>
        <fullName evidence="2">Uncharacterized protein</fullName>
    </submittedName>
</protein>
<name>A0A0F6YGZ6_9BACT</name>
<evidence type="ECO:0000313" key="2">
    <source>
        <dbReference type="EMBL" id="AKF05272.1"/>
    </source>
</evidence>
<dbReference type="AlphaFoldDB" id="A0A0F6YGZ6"/>
<keyword evidence="1" id="KW-0812">Transmembrane</keyword>
<organism evidence="2 3">
    <name type="scientific">Sandaracinus amylolyticus</name>
    <dbReference type="NCBI Taxonomy" id="927083"/>
    <lineage>
        <taxon>Bacteria</taxon>
        <taxon>Pseudomonadati</taxon>
        <taxon>Myxococcota</taxon>
        <taxon>Polyangia</taxon>
        <taxon>Polyangiales</taxon>
        <taxon>Sandaracinaceae</taxon>
        <taxon>Sandaracinus</taxon>
    </lineage>
</organism>
<dbReference type="RefSeq" id="WP_053232530.1">
    <property type="nucleotide sequence ID" value="NZ_CP011125.1"/>
</dbReference>